<proteinExistence type="predicted"/>
<dbReference type="Gene3D" id="1.25.40.10">
    <property type="entry name" value="Tetratricopeptide repeat domain"/>
    <property type="match status" value="1"/>
</dbReference>
<dbReference type="AlphaFoldDB" id="A0AAD7EJM4"/>
<reference evidence="1" key="1">
    <citation type="submission" date="2023-03" db="EMBL/GenBank/DDBJ databases">
        <title>Massive genome expansion in bonnet fungi (Mycena s.s.) driven by repeated elements and novel gene families across ecological guilds.</title>
        <authorList>
            <consortium name="Lawrence Berkeley National Laboratory"/>
            <person name="Harder C.B."/>
            <person name="Miyauchi S."/>
            <person name="Viragh M."/>
            <person name="Kuo A."/>
            <person name="Thoen E."/>
            <person name="Andreopoulos B."/>
            <person name="Lu D."/>
            <person name="Skrede I."/>
            <person name="Drula E."/>
            <person name="Henrissat B."/>
            <person name="Morin E."/>
            <person name="Kohler A."/>
            <person name="Barry K."/>
            <person name="LaButti K."/>
            <person name="Morin E."/>
            <person name="Salamov A."/>
            <person name="Lipzen A."/>
            <person name="Mereny Z."/>
            <person name="Hegedus B."/>
            <person name="Baldrian P."/>
            <person name="Stursova M."/>
            <person name="Weitz H."/>
            <person name="Taylor A."/>
            <person name="Grigoriev I.V."/>
            <person name="Nagy L.G."/>
            <person name="Martin F."/>
            <person name="Kauserud H."/>
        </authorList>
    </citation>
    <scope>NUCLEOTIDE SEQUENCE</scope>
    <source>
        <strain evidence="1">CBHHK002</strain>
    </source>
</reference>
<comment type="caution">
    <text evidence="1">The sequence shown here is derived from an EMBL/GenBank/DDBJ whole genome shotgun (WGS) entry which is preliminary data.</text>
</comment>
<organism evidence="1 2">
    <name type="scientific">Mycena albidolilacea</name>
    <dbReference type="NCBI Taxonomy" id="1033008"/>
    <lineage>
        <taxon>Eukaryota</taxon>
        <taxon>Fungi</taxon>
        <taxon>Dikarya</taxon>
        <taxon>Basidiomycota</taxon>
        <taxon>Agaricomycotina</taxon>
        <taxon>Agaricomycetes</taxon>
        <taxon>Agaricomycetidae</taxon>
        <taxon>Agaricales</taxon>
        <taxon>Marasmiineae</taxon>
        <taxon>Mycenaceae</taxon>
        <taxon>Mycena</taxon>
    </lineage>
</organism>
<gene>
    <name evidence="1" type="ORF">DFH08DRAFT_926094</name>
</gene>
<dbReference type="SUPFAM" id="SSF52047">
    <property type="entry name" value="RNI-like"/>
    <property type="match status" value="1"/>
</dbReference>
<keyword evidence="2" id="KW-1185">Reference proteome</keyword>
<dbReference type="SUPFAM" id="SSF48452">
    <property type="entry name" value="TPR-like"/>
    <property type="match status" value="1"/>
</dbReference>
<dbReference type="Gene3D" id="3.80.10.10">
    <property type="entry name" value="Ribonuclease Inhibitor"/>
    <property type="match status" value="1"/>
</dbReference>
<protein>
    <submittedName>
        <fullName evidence="1">Uncharacterized protein</fullName>
    </submittedName>
</protein>
<evidence type="ECO:0000313" key="1">
    <source>
        <dbReference type="EMBL" id="KAJ7328921.1"/>
    </source>
</evidence>
<evidence type="ECO:0000313" key="2">
    <source>
        <dbReference type="Proteomes" id="UP001218218"/>
    </source>
</evidence>
<dbReference type="InterPro" id="IPR032675">
    <property type="entry name" value="LRR_dom_sf"/>
</dbReference>
<name>A0AAD7EJM4_9AGAR</name>
<dbReference type="Proteomes" id="UP001218218">
    <property type="component" value="Unassembled WGS sequence"/>
</dbReference>
<dbReference type="EMBL" id="JARIHO010000038">
    <property type="protein sequence ID" value="KAJ7328921.1"/>
    <property type="molecule type" value="Genomic_DNA"/>
</dbReference>
<accession>A0AAD7EJM4</accession>
<dbReference type="InterPro" id="IPR011990">
    <property type="entry name" value="TPR-like_helical_dom_sf"/>
</dbReference>
<sequence length="627" mass="70146">MSSPDELTATVFGAVQALSNTRKANLLLDTALALIAAGQYGPDVENYLEVYLRTPDLPRNHVVKALLARGNARKAGGESLLAKAEQDFRTVLKLDPSNPEIQHHLRREREKVKIHFAHDPASARAPVEVWERIASFIPRYHLRTWLFVSAFHRDIAVRLIFHTLDLYFGGDDQEALNRGLDVFDRAKADPVFASRVKSLRLHWAYEEGDMLDLMIRIFRSALPAFKALRDFEWIGYPEMRAEMVQTILASHPHLHGLGLVGWHFDAIGVSSFPSLRKFTLRAEDDDGFAPMAEIRAVLDRNARTLRHLVLGAYLARHHSWDAVFQSSVIRTLTHLDLVDTRISQLVLGRVAHASALVSLTLHGTFEDVKGATVIFAGDHVLDEGEGGGRQHTLLPHLHSFRFLLVGHDDQHPLYAAVAAFLAHRPLLRRLDLGSCPWELVRSLLPTLSGLKVLGVRIAHFNSAAAQGLWGALPRGVHALHLTTVVAEQDLNEHAPALRAFPALAFLHLQNTATHRPKPNLVSEREFAQQTEGWVAAARGVARALPGLDFLGWHGEHYVVVRRTGERRPLDGRRENEEEGEAEEEVELKELPCRRHLDCGKGVDVGGEDATWLERKDVPIDYEMPVVS</sequence>